<organism evidence="3 4">
    <name type="scientific">Komagataella pastoris</name>
    <name type="common">Yeast</name>
    <name type="synonym">Pichia pastoris</name>
    <dbReference type="NCBI Taxonomy" id="4922"/>
    <lineage>
        <taxon>Eukaryota</taxon>
        <taxon>Fungi</taxon>
        <taxon>Dikarya</taxon>
        <taxon>Ascomycota</taxon>
        <taxon>Saccharomycotina</taxon>
        <taxon>Pichiomycetes</taxon>
        <taxon>Pichiales</taxon>
        <taxon>Pichiaceae</taxon>
        <taxon>Komagataella</taxon>
    </lineage>
</organism>
<sequence length="321" mass="35154">MKKFGLEKDGDGIFRLKRRSSSPNKKGKTTLPPFSSSPNLAHDNPSGPPILPALRTRVSETDTLVDGISDTVNIPSPQAMNVRAGSPITRPSPGSPKKSFNDEADAELAQIIMLLSKIVRLGFNFIKDLTLESSFISVENYTTLHLPSFLVGIALALFFTSGGSDDSTSRSRSHDSSASSAFGILRKFVMGFLVISLVVFFVSFQSGDQAPDSGCDELPLLNYKQETAASSPSTQPSGRSSPKRYSVFKEDLSPLQEPLQELLEPDEPLFLDSQGLQQENQYRNRGRPPTLANRRANTGSPTPKYRLPTDHYNSFIQKANK</sequence>
<dbReference type="EMBL" id="CP014585">
    <property type="protein sequence ID" value="ANZ76275.1"/>
    <property type="molecule type" value="Genomic_DNA"/>
</dbReference>
<name>A0A1B2JEK7_PICPA</name>
<keyword evidence="2" id="KW-0812">Transmembrane</keyword>
<keyword evidence="2" id="KW-1133">Transmembrane helix</keyword>
<feature type="region of interest" description="Disordered" evidence="1">
    <location>
        <begin position="75"/>
        <end position="100"/>
    </location>
</feature>
<evidence type="ECO:0000256" key="2">
    <source>
        <dbReference type="SAM" id="Phobius"/>
    </source>
</evidence>
<keyword evidence="4" id="KW-1185">Reference proteome</keyword>
<accession>A0A1B2JEK7</accession>
<evidence type="ECO:0000256" key="1">
    <source>
        <dbReference type="SAM" id="MobiDB-lite"/>
    </source>
</evidence>
<feature type="region of interest" description="Disordered" evidence="1">
    <location>
        <begin position="269"/>
        <end position="321"/>
    </location>
</feature>
<dbReference type="OrthoDB" id="10343570at2759"/>
<feature type="region of interest" description="Disordered" evidence="1">
    <location>
        <begin position="1"/>
        <end position="53"/>
    </location>
</feature>
<proteinExistence type="predicted"/>
<feature type="transmembrane region" description="Helical" evidence="2">
    <location>
        <begin position="184"/>
        <end position="204"/>
    </location>
</feature>
<evidence type="ECO:0000313" key="4">
    <source>
        <dbReference type="Proteomes" id="UP000094565"/>
    </source>
</evidence>
<dbReference type="AlphaFoldDB" id="A0A1B2JEK7"/>
<reference evidence="3 4" key="1">
    <citation type="submission" date="2016-02" db="EMBL/GenBank/DDBJ databases">
        <title>Comparative genomic and transcriptomic foundation for Pichia pastoris.</title>
        <authorList>
            <person name="Love K.R."/>
            <person name="Shah K.A."/>
            <person name="Whittaker C.A."/>
            <person name="Wu J."/>
            <person name="Bartlett M.C."/>
            <person name="Ma D."/>
            <person name="Leeson R.L."/>
            <person name="Priest M."/>
            <person name="Young S.K."/>
            <person name="Love J.C."/>
        </authorList>
    </citation>
    <scope>NUCLEOTIDE SEQUENCE [LARGE SCALE GENOMIC DNA]</scope>
    <source>
        <strain evidence="3 4">ATCC 28485</strain>
    </source>
</reference>
<gene>
    <name evidence="3" type="ORF">ATY40_BA7503100</name>
</gene>
<feature type="compositionally biased region" description="Polar residues" evidence="1">
    <location>
        <begin position="274"/>
        <end position="283"/>
    </location>
</feature>
<feature type="transmembrane region" description="Helical" evidence="2">
    <location>
        <begin position="146"/>
        <end position="163"/>
    </location>
</feature>
<feature type="compositionally biased region" description="Basic residues" evidence="1">
    <location>
        <begin position="15"/>
        <end position="28"/>
    </location>
</feature>
<feature type="compositionally biased region" description="Polar residues" evidence="1">
    <location>
        <begin position="311"/>
        <end position="321"/>
    </location>
</feature>
<dbReference type="Proteomes" id="UP000094565">
    <property type="component" value="Chromosome 2"/>
</dbReference>
<feature type="compositionally biased region" description="Basic and acidic residues" evidence="1">
    <location>
        <begin position="1"/>
        <end position="14"/>
    </location>
</feature>
<protein>
    <submittedName>
        <fullName evidence="3">BA75_03100T0</fullName>
    </submittedName>
</protein>
<evidence type="ECO:0000313" key="3">
    <source>
        <dbReference type="EMBL" id="ANZ76275.1"/>
    </source>
</evidence>
<keyword evidence="2" id="KW-0472">Membrane</keyword>